<name>A0A516GT12_9FLAO</name>
<sequence>MRLFNFNRKKKEKKEEIEQFENPTELLMVKLFFESEPIFKDEKIEQELKKRFKQIELPENNDKPTNSRHYLFKDYQVKFEEGNIPAQATIFIPDENKIDFSELNASFGQSWSWSQAEETVKKCSYELLLTDLMSRNLDYKERIEYFQKFVASVISAMEPNAVWIRNSEMVLKPIDFLEKSSQNNYQNVNVFMNVRLFNIQGTESEMIMDTLGLNSLGLPDFEFRFSNYDAQQIAGLLFNYGHYIFENGVVIEQGNTIEGIEENSKWKCYFSHSQLEPKRIVIEINNGG</sequence>
<gene>
    <name evidence="2" type="ORF">FNB79_11990</name>
</gene>
<proteinExistence type="predicted"/>
<accession>A0A516GT12</accession>
<organism evidence="2 3">
    <name type="scientific">Formosa sediminum</name>
    <dbReference type="NCBI Taxonomy" id="2594004"/>
    <lineage>
        <taxon>Bacteria</taxon>
        <taxon>Pseudomonadati</taxon>
        <taxon>Bacteroidota</taxon>
        <taxon>Flavobacteriia</taxon>
        <taxon>Flavobacteriales</taxon>
        <taxon>Flavobacteriaceae</taxon>
        <taxon>Formosa</taxon>
    </lineage>
</organism>
<feature type="domain" description="DUF4261" evidence="1">
    <location>
        <begin position="209"/>
        <end position="285"/>
    </location>
</feature>
<dbReference type="Proteomes" id="UP000319209">
    <property type="component" value="Chromosome"/>
</dbReference>
<protein>
    <submittedName>
        <fullName evidence="2">DUF4261 domain-containing protein</fullName>
    </submittedName>
</protein>
<dbReference type="KEGG" id="fop:FNB79_11990"/>
<dbReference type="OrthoDB" id="277550at2"/>
<dbReference type="InterPro" id="IPR025357">
    <property type="entry name" value="DUF4261"/>
</dbReference>
<dbReference type="AlphaFoldDB" id="A0A516GT12"/>
<keyword evidence="3" id="KW-1185">Reference proteome</keyword>
<dbReference type="Pfam" id="PF14080">
    <property type="entry name" value="DUF4261"/>
    <property type="match status" value="1"/>
</dbReference>
<evidence type="ECO:0000313" key="2">
    <source>
        <dbReference type="EMBL" id="QDO94648.1"/>
    </source>
</evidence>
<evidence type="ECO:0000259" key="1">
    <source>
        <dbReference type="Pfam" id="PF14080"/>
    </source>
</evidence>
<evidence type="ECO:0000313" key="3">
    <source>
        <dbReference type="Proteomes" id="UP000319209"/>
    </source>
</evidence>
<reference evidence="2 3" key="1">
    <citation type="submission" date="2019-07" db="EMBL/GenBank/DDBJ databases">
        <title>Genome sequencing for Formosa sp. PS13.</title>
        <authorList>
            <person name="Park S.-J."/>
        </authorList>
    </citation>
    <scope>NUCLEOTIDE SEQUENCE [LARGE SCALE GENOMIC DNA]</scope>
    <source>
        <strain evidence="2 3">PS13</strain>
    </source>
</reference>
<dbReference type="RefSeq" id="WP_143381529.1">
    <property type="nucleotide sequence ID" value="NZ_CP041637.1"/>
</dbReference>
<dbReference type="EMBL" id="CP041637">
    <property type="protein sequence ID" value="QDO94648.1"/>
    <property type="molecule type" value="Genomic_DNA"/>
</dbReference>